<dbReference type="SUPFAM" id="SSF51735">
    <property type="entry name" value="NAD(P)-binding Rossmann-fold domains"/>
    <property type="match status" value="1"/>
</dbReference>
<organism evidence="6 9">
    <name type="scientific">Leptospira adleri</name>
    <dbReference type="NCBI Taxonomy" id="2023186"/>
    <lineage>
        <taxon>Bacteria</taxon>
        <taxon>Pseudomonadati</taxon>
        <taxon>Spirochaetota</taxon>
        <taxon>Spirochaetia</taxon>
        <taxon>Leptospirales</taxon>
        <taxon>Leptospiraceae</taxon>
        <taxon>Leptospira</taxon>
    </lineage>
</organism>
<keyword evidence="2" id="KW-0479">Metal-binding</keyword>
<dbReference type="Pfam" id="PF00107">
    <property type="entry name" value="ADH_zinc_N"/>
    <property type="match status" value="1"/>
</dbReference>
<evidence type="ECO:0000313" key="9">
    <source>
        <dbReference type="Proteomes" id="UP000232188"/>
    </source>
</evidence>
<feature type="domain" description="Alcohol dehydrogenase-like N-terminal" evidence="5">
    <location>
        <begin position="33"/>
        <end position="174"/>
    </location>
</feature>
<dbReference type="EMBL" id="NPDU01000017">
    <property type="protein sequence ID" value="PJZ62391.1"/>
    <property type="molecule type" value="Genomic_DNA"/>
</dbReference>
<evidence type="ECO:0000313" key="6">
    <source>
        <dbReference type="EMBL" id="PJZ54231.1"/>
    </source>
</evidence>
<dbReference type="InterPro" id="IPR013154">
    <property type="entry name" value="ADH-like_N"/>
</dbReference>
<dbReference type="SUPFAM" id="SSF50129">
    <property type="entry name" value="GroES-like"/>
    <property type="match status" value="1"/>
</dbReference>
<dbReference type="Proteomes" id="UP000232149">
    <property type="component" value="Unassembled WGS sequence"/>
</dbReference>
<dbReference type="PANTHER" id="PTHR42813">
    <property type="entry name" value="ZINC-TYPE ALCOHOL DEHYDROGENASE-LIKE"/>
    <property type="match status" value="1"/>
</dbReference>
<evidence type="ECO:0000256" key="1">
    <source>
        <dbReference type="ARBA" id="ARBA00001947"/>
    </source>
</evidence>
<reference evidence="8 9" key="1">
    <citation type="submission" date="2017-07" db="EMBL/GenBank/DDBJ databases">
        <title>Leptospira spp. isolated from tropical soils.</title>
        <authorList>
            <person name="Thibeaux R."/>
            <person name="Iraola G."/>
            <person name="Ferres I."/>
            <person name="Bierque E."/>
            <person name="Girault D."/>
            <person name="Soupe-Gilbert M.-E."/>
            <person name="Picardeau M."/>
            <person name="Goarant C."/>
        </authorList>
    </citation>
    <scope>NUCLEOTIDE SEQUENCE [LARGE SCALE GENOMIC DNA]</scope>
    <source>
        <strain evidence="6 9">FH2-B-C1</strain>
        <strain evidence="7 8">FH2-B-D1</strain>
    </source>
</reference>
<dbReference type="PANTHER" id="PTHR42813:SF7">
    <property type="entry name" value="ALCOHOL DEHYDROGENASE (ZN-DEPENDENT)-RELATED"/>
    <property type="match status" value="1"/>
</dbReference>
<keyword evidence="3" id="KW-0862">Zinc</keyword>
<dbReference type="InterPro" id="IPR013149">
    <property type="entry name" value="ADH-like_C"/>
</dbReference>
<evidence type="ECO:0008006" key="10">
    <source>
        <dbReference type="Google" id="ProtNLM"/>
    </source>
</evidence>
<accession>A0A2M9YRR2</accession>
<dbReference type="EMBL" id="NPDV01000004">
    <property type="protein sequence ID" value="PJZ54231.1"/>
    <property type="molecule type" value="Genomic_DNA"/>
</dbReference>
<comment type="caution">
    <text evidence="6">The sequence shown here is derived from an EMBL/GenBank/DDBJ whole genome shotgun (WGS) entry which is preliminary data.</text>
</comment>
<protein>
    <recommendedName>
        <fullName evidence="10">Dehydrogenase</fullName>
    </recommendedName>
</protein>
<comment type="cofactor">
    <cofactor evidence="1">
        <name>Zn(2+)</name>
        <dbReference type="ChEBI" id="CHEBI:29105"/>
    </cofactor>
</comment>
<gene>
    <name evidence="7" type="ORF">CH376_08550</name>
    <name evidence="6" type="ORF">CH380_06940</name>
</gene>
<evidence type="ECO:0000256" key="3">
    <source>
        <dbReference type="ARBA" id="ARBA00022833"/>
    </source>
</evidence>
<name>A0A2M9YRR2_9LEPT</name>
<dbReference type="GO" id="GO:0046872">
    <property type="term" value="F:metal ion binding"/>
    <property type="evidence" value="ECO:0007669"/>
    <property type="project" value="UniProtKB-KW"/>
</dbReference>
<dbReference type="Pfam" id="PF08240">
    <property type="entry name" value="ADH_N"/>
    <property type="match status" value="1"/>
</dbReference>
<dbReference type="Gene3D" id="3.90.180.10">
    <property type="entry name" value="Medium-chain alcohol dehydrogenases, catalytic domain"/>
    <property type="match status" value="1"/>
</dbReference>
<feature type="domain" description="Alcohol dehydrogenase-like C-terminal" evidence="4">
    <location>
        <begin position="220"/>
        <end position="334"/>
    </location>
</feature>
<dbReference type="InterPro" id="IPR011032">
    <property type="entry name" value="GroES-like_sf"/>
</dbReference>
<dbReference type="Proteomes" id="UP000232188">
    <property type="component" value="Unassembled WGS sequence"/>
</dbReference>
<evidence type="ECO:0000259" key="4">
    <source>
        <dbReference type="Pfam" id="PF00107"/>
    </source>
</evidence>
<proteinExistence type="predicted"/>
<dbReference type="Gene3D" id="3.40.50.720">
    <property type="entry name" value="NAD(P)-binding Rossmann-like Domain"/>
    <property type="match status" value="1"/>
</dbReference>
<dbReference type="InterPro" id="IPR036291">
    <property type="entry name" value="NAD(P)-bd_dom_sf"/>
</dbReference>
<keyword evidence="8" id="KW-1185">Reference proteome</keyword>
<evidence type="ECO:0000313" key="7">
    <source>
        <dbReference type="EMBL" id="PJZ62391.1"/>
    </source>
</evidence>
<evidence type="ECO:0000259" key="5">
    <source>
        <dbReference type="Pfam" id="PF08240"/>
    </source>
</evidence>
<sequence>MWSTENFMQQLMFLRPGKLEWWDVPAPRLESDEDALVEPIAVARCDLDLGIIRGEAPFKGKLLHFIRNHAYRLISNTALGKAPFKGPYPFGHEFVAKVKNVGDRVKTVKPGDSVIVSFQIACGKCDRCKAGLTNSCTSVPPRSMYGFGDLGGKGWGGAFSDLVRVPFADYMLIPLPASLSPADAASMSDNIPDGYRTVGPFLKRNPGSSVLVVGGGAKSVGLYSVMIARAMGSPVTYVDDDPQRNKIAESFGATILSKKYPDPSIQYPITVDASANEEGLTFALRSLLPGGHCTSVGIYYKKKTSIPLLEMYGRGVTFQTGRVNVQPTLHDLLHLAEHPHFCPCKVTTLTASWKDAPEALLDAGPKVVIERG</sequence>
<evidence type="ECO:0000313" key="8">
    <source>
        <dbReference type="Proteomes" id="UP000232149"/>
    </source>
</evidence>
<evidence type="ECO:0000256" key="2">
    <source>
        <dbReference type="ARBA" id="ARBA00022723"/>
    </source>
</evidence>
<dbReference type="AlphaFoldDB" id="A0A2M9YRR2"/>